<sequence>MQATRRQVLSAAAVGGAALTAATVLDSGLAGQAAAAPSTGDTGSEPFLIGCGASDMTGAVAGQGMMGYSELDQVAEGLRQRYFARAFVMVDRSSGSRFLYVLADIACLFDSIYTETLKRLRAQFGDAYTAQNTMITASHNHNSCGGTAHDYAYSLAAYGFKRNSFEAEVSGIVEAVAMAHGRLAPGSVSIGRSELHNASANRSITAFNLNPASDKKYFPGAIDPRVTVLKFTQGGTEVGCLSWFATHGTSLTNGNRYLSPDNKGIASYRWEHDEKGWRYLDGPPEFVAAFAQSNSGDMTPNLWVRQFHAGGPTADHTRNAAIIAERQLGAVKDAYAAATPLPGSGVKSILRYIDMAHQFVDGKWTPDGKPGITTPTIMGASAAATSSEDQVSTQTPFLQEGMKDAAAKLYGVDISRLPTIPQKYLSAQAPKVDLLPLGFFPPAPWNPQILPIQLVQIGPLVLVGMPVEVTIVAGLRIRRLIAADLKVPLENVICQGYANSYCQYVTTPEEYEAQEYEGGETQFGKYELPAFLQNLHQLALEFTGKRSSLNPALRSPDNSALQPDLLPPIPADTPLPGKRFGDVMVQPKKSYRAGSTVVVDFCGGHPNNNLHRNHTYLEVQRKERGSWVRVADDVTYETTLHWERPNGSSTQSINRVLWALTPTNAMAGTYRVVHHGDWKDAGGRIHPYTGISNAFDIV</sequence>
<keyword evidence="9" id="KW-1185">Reference proteome</keyword>
<dbReference type="PANTHER" id="PTHR12670">
    <property type="entry name" value="CERAMIDASE"/>
    <property type="match status" value="1"/>
</dbReference>
<dbReference type="Pfam" id="PF17048">
    <property type="entry name" value="Ceramidse_alk_C"/>
    <property type="match status" value="1"/>
</dbReference>
<evidence type="ECO:0000313" key="8">
    <source>
        <dbReference type="EMBL" id="GGB41034.1"/>
    </source>
</evidence>
<dbReference type="GO" id="GO:0046514">
    <property type="term" value="P:ceramide catabolic process"/>
    <property type="evidence" value="ECO:0007669"/>
    <property type="project" value="InterPro"/>
</dbReference>
<keyword evidence="3" id="KW-0479">Metal-binding</keyword>
<dbReference type="InterPro" id="IPR038445">
    <property type="entry name" value="NCDase_C_sf"/>
</dbReference>
<accession>A0A916TEI5</accession>
<dbReference type="InterPro" id="IPR006311">
    <property type="entry name" value="TAT_signal"/>
</dbReference>
<dbReference type="RefSeq" id="WP_188587461.1">
    <property type="nucleotide sequence ID" value="NZ_BMGC01000027.1"/>
</dbReference>
<dbReference type="GO" id="GO:0046512">
    <property type="term" value="P:sphingosine biosynthetic process"/>
    <property type="evidence" value="ECO:0007669"/>
    <property type="project" value="TreeGrafter"/>
</dbReference>
<comment type="similarity">
    <text evidence="1 4">Belongs to the neutral ceramidase family.</text>
</comment>
<organism evidence="8 9">
    <name type="scientific">Gordonia jinhuaensis</name>
    <dbReference type="NCBI Taxonomy" id="1517702"/>
    <lineage>
        <taxon>Bacteria</taxon>
        <taxon>Bacillati</taxon>
        <taxon>Actinomycetota</taxon>
        <taxon>Actinomycetes</taxon>
        <taxon>Mycobacteriales</taxon>
        <taxon>Gordoniaceae</taxon>
        <taxon>Gordonia</taxon>
    </lineage>
</organism>
<evidence type="ECO:0000313" key="9">
    <source>
        <dbReference type="Proteomes" id="UP000621454"/>
    </source>
</evidence>
<feature type="binding site" evidence="3">
    <location>
        <position position="139"/>
    </location>
    <ligand>
        <name>Zn(2+)</name>
        <dbReference type="ChEBI" id="CHEBI:29105"/>
    </ligand>
</feature>
<proteinExistence type="inferred from homology"/>
<dbReference type="Proteomes" id="UP000621454">
    <property type="component" value="Unassembled WGS sequence"/>
</dbReference>
<dbReference type="InterPro" id="IPR006823">
    <property type="entry name" value="Ceramidase_alk"/>
</dbReference>
<keyword evidence="4" id="KW-0443">Lipid metabolism</keyword>
<reference evidence="8" key="1">
    <citation type="journal article" date="2014" name="Int. J. Syst. Evol. Microbiol.">
        <title>Complete genome sequence of Corynebacterium casei LMG S-19264T (=DSM 44701T), isolated from a smear-ripened cheese.</title>
        <authorList>
            <consortium name="US DOE Joint Genome Institute (JGI-PGF)"/>
            <person name="Walter F."/>
            <person name="Albersmeier A."/>
            <person name="Kalinowski J."/>
            <person name="Ruckert C."/>
        </authorList>
    </citation>
    <scope>NUCLEOTIDE SEQUENCE</scope>
    <source>
        <strain evidence="8">CGMCC 1.12827</strain>
    </source>
</reference>
<dbReference type="InterPro" id="IPR031331">
    <property type="entry name" value="NEUT/ALK_ceramidase_C"/>
</dbReference>
<gene>
    <name evidence="8" type="ORF">GCM10011489_30760</name>
</gene>
<dbReference type="GO" id="GO:0046872">
    <property type="term" value="F:metal ion binding"/>
    <property type="evidence" value="ECO:0007669"/>
    <property type="project" value="UniProtKB-KW"/>
</dbReference>
<feature type="binding site" evidence="3">
    <location>
        <position position="468"/>
    </location>
    <ligand>
        <name>Zn(2+)</name>
        <dbReference type="ChEBI" id="CHEBI:29105"/>
    </ligand>
</feature>
<dbReference type="Pfam" id="PF04734">
    <property type="entry name" value="Ceramidase_alk"/>
    <property type="match status" value="1"/>
</dbReference>
<feature type="domain" description="Neutral/alkaline non-lysosomal ceramidase C-terminal" evidence="7">
    <location>
        <begin position="545"/>
        <end position="697"/>
    </location>
</feature>
<evidence type="ECO:0000256" key="5">
    <source>
        <dbReference type="SAM" id="MobiDB-lite"/>
    </source>
</evidence>
<evidence type="ECO:0000256" key="4">
    <source>
        <dbReference type="RuleBase" id="RU366019"/>
    </source>
</evidence>
<feature type="region of interest" description="Disordered" evidence="5">
    <location>
        <begin position="553"/>
        <end position="572"/>
    </location>
</feature>
<feature type="binding site" evidence="3">
    <location>
        <position position="504"/>
    </location>
    <ligand>
        <name>Zn(2+)</name>
        <dbReference type="ChEBI" id="CHEBI:29105"/>
    </ligand>
</feature>
<keyword evidence="4" id="KW-0746">Sphingolipid metabolism</keyword>
<dbReference type="Gene3D" id="2.60.40.2300">
    <property type="entry name" value="Neutral/alkaline non-lysosomal ceramidase, C-terminal domain"/>
    <property type="match status" value="1"/>
</dbReference>
<dbReference type="PANTHER" id="PTHR12670:SF1">
    <property type="entry name" value="NEUTRAL CERAMIDASE"/>
    <property type="match status" value="1"/>
</dbReference>
<dbReference type="GO" id="GO:0005576">
    <property type="term" value="C:extracellular region"/>
    <property type="evidence" value="ECO:0007669"/>
    <property type="project" value="TreeGrafter"/>
</dbReference>
<dbReference type="GO" id="GO:0016020">
    <property type="term" value="C:membrane"/>
    <property type="evidence" value="ECO:0007669"/>
    <property type="project" value="GOC"/>
</dbReference>
<evidence type="ECO:0000259" key="7">
    <source>
        <dbReference type="Pfam" id="PF17048"/>
    </source>
</evidence>
<feature type="binding site" evidence="3">
    <location>
        <position position="247"/>
    </location>
    <ligand>
        <name>Zn(2+)</name>
        <dbReference type="ChEBI" id="CHEBI:29105"/>
    </ligand>
</feature>
<dbReference type="EC" id="3.5.1.23" evidence="4"/>
<dbReference type="EMBL" id="BMGC01000027">
    <property type="protein sequence ID" value="GGB41034.1"/>
    <property type="molecule type" value="Genomic_DNA"/>
</dbReference>
<keyword evidence="2 4" id="KW-0378">Hydrolase</keyword>
<evidence type="ECO:0000259" key="6">
    <source>
        <dbReference type="Pfam" id="PF04734"/>
    </source>
</evidence>
<keyword evidence="3" id="KW-0862">Zinc</keyword>
<comment type="cofactor">
    <cofactor evidence="3">
        <name>Zn(2+)</name>
        <dbReference type="ChEBI" id="CHEBI:29105"/>
    </cofactor>
    <text evidence="3">Binds 1 zinc ion per subunit.</text>
</comment>
<evidence type="ECO:0000256" key="1">
    <source>
        <dbReference type="ARBA" id="ARBA00009835"/>
    </source>
</evidence>
<evidence type="ECO:0000256" key="3">
    <source>
        <dbReference type="PIRSR" id="PIRSR606823-2"/>
    </source>
</evidence>
<evidence type="ECO:0000256" key="2">
    <source>
        <dbReference type="ARBA" id="ARBA00022801"/>
    </source>
</evidence>
<dbReference type="InterPro" id="IPR031329">
    <property type="entry name" value="NEUT/ALK_ceramidase_N"/>
</dbReference>
<dbReference type="PROSITE" id="PS51318">
    <property type="entry name" value="TAT"/>
    <property type="match status" value="1"/>
</dbReference>
<dbReference type="AlphaFoldDB" id="A0A916TEI5"/>
<comment type="catalytic activity">
    <reaction evidence="4">
        <text>an N-acylsphing-4-enine + H2O = sphing-4-enine + a fatty acid</text>
        <dbReference type="Rhea" id="RHEA:20856"/>
        <dbReference type="ChEBI" id="CHEBI:15377"/>
        <dbReference type="ChEBI" id="CHEBI:28868"/>
        <dbReference type="ChEBI" id="CHEBI:52639"/>
        <dbReference type="ChEBI" id="CHEBI:57756"/>
        <dbReference type="EC" id="3.5.1.23"/>
    </reaction>
</comment>
<name>A0A916TEI5_9ACTN</name>
<comment type="caution">
    <text evidence="8">The sequence shown here is derived from an EMBL/GenBank/DDBJ whole genome shotgun (WGS) entry which is preliminary data.</text>
</comment>
<dbReference type="GO" id="GO:0042759">
    <property type="term" value="P:long-chain fatty acid biosynthetic process"/>
    <property type="evidence" value="ECO:0007669"/>
    <property type="project" value="TreeGrafter"/>
</dbReference>
<feature type="domain" description="Neutral/alkaline non-lysosomal ceramidase N-terminal" evidence="6">
    <location>
        <begin position="47"/>
        <end position="533"/>
    </location>
</feature>
<reference evidence="8" key="2">
    <citation type="submission" date="2020-09" db="EMBL/GenBank/DDBJ databases">
        <authorList>
            <person name="Sun Q."/>
            <person name="Zhou Y."/>
        </authorList>
    </citation>
    <scope>NUCLEOTIDE SEQUENCE</scope>
    <source>
        <strain evidence="8">CGMCC 1.12827</strain>
    </source>
</reference>
<dbReference type="GO" id="GO:0017040">
    <property type="term" value="F:N-acylsphingosine amidohydrolase activity"/>
    <property type="evidence" value="ECO:0007669"/>
    <property type="project" value="UniProtKB-UniRule"/>
</dbReference>
<protein>
    <recommendedName>
        <fullName evidence="4">Neutral ceramidase</fullName>
        <ecNumber evidence="4">3.5.1.23</ecNumber>
    </recommendedName>
</protein>